<dbReference type="InterPro" id="IPR029058">
    <property type="entry name" value="AB_hydrolase_fold"/>
</dbReference>
<dbReference type="AlphaFoldDB" id="A0A3P3WBN8"/>
<organism evidence="3 4">
    <name type="scientific">Flavobacterium macacae</name>
    <dbReference type="NCBI Taxonomy" id="2488993"/>
    <lineage>
        <taxon>Bacteria</taxon>
        <taxon>Pseudomonadati</taxon>
        <taxon>Bacteroidota</taxon>
        <taxon>Flavobacteriia</taxon>
        <taxon>Flavobacteriales</taxon>
        <taxon>Flavobacteriaceae</taxon>
        <taxon>Flavobacterium</taxon>
    </lineage>
</organism>
<evidence type="ECO:0000313" key="4">
    <source>
        <dbReference type="Proteomes" id="UP000271937"/>
    </source>
</evidence>
<evidence type="ECO:0000259" key="2">
    <source>
        <dbReference type="Pfam" id="PF12146"/>
    </source>
</evidence>
<evidence type="ECO:0000313" key="3">
    <source>
        <dbReference type="EMBL" id="RRJ92591.1"/>
    </source>
</evidence>
<reference evidence="3 4" key="1">
    <citation type="submission" date="2018-11" db="EMBL/GenBank/DDBJ databases">
        <title>Flavobacterium sp. nov., YIM 102600 draft genome.</title>
        <authorList>
            <person name="Li G."/>
            <person name="Jiang Y."/>
        </authorList>
    </citation>
    <scope>NUCLEOTIDE SEQUENCE [LARGE SCALE GENOMIC DNA]</scope>
    <source>
        <strain evidence="3 4">YIM 102600</strain>
    </source>
</reference>
<keyword evidence="4" id="KW-1185">Reference proteome</keyword>
<dbReference type="Pfam" id="PF12146">
    <property type="entry name" value="Hydrolase_4"/>
    <property type="match status" value="1"/>
</dbReference>
<dbReference type="Proteomes" id="UP000271937">
    <property type="component" value="Unassembled WGS sequence"/>
</dbReference>
<proteinExistence type="predicted"/>
<dbReference type="PANTHER" id="PTHR43265">
    <property type="entry name" value="ESTERASE ESTD"/>
    <property type="match status" value="1"/>
</dbReference>
<accession>A0A3P3WBN8</accession>
<keyword evidence="1" id="KW-0732">Signal</keyword>
<keyword evidence="3" id="KW-0378">Hydrolase</keyword>
<name>A0A3P3WBN8_9FLAO</name>
<dbReference type="RefSeq" id="WP_125012232.1">
    <property type="nucleotide sequence ID" value="NZ_RQVR01000005.1"/>
</dbReference>
<feature type="signal peptide" evidence="1">
    <location>
        <begin position="1"/>
        <end position="18"/>
    </location>
</feature>
<dbReference type="EMBL" id="RQVR01000005">
    <property type="protein sequence ID" value="RRJ92591.1"/>
    <property type="molecule type" value="Genomic_DNA"/>
</dbReference>
<dbReference type="Gene3D" id="3.40.50.1820">
    <property type="entry name" value="alpha/beta hydrolase"/>
    <property type="match status" value="1"/>
</dbReference>
<dbReference type="OrthoDB" id="9809549at2"/>
<sequence length="310" mass="34695">MKKFILFLAVSFSTAVFAQEKKFTTEEVSVDPMLNGTLYKPEKISKKTNLVILIQGSGIPDRDGNQPGATHNSSKFLAEGLASKDIAVFAYDKRAIAQIKKGDVAEEDANFDDAIADAKQIFDFFKSKKQFNKIIFAGHSEGSLIGMIASKEKADGFISLAGAGRPIDEILEEQVAKQAPFLKNETRKYLDTLKSGQTFVLKNKMLSALFRESVQPYLISWFKYDPRIEIKKLQIPVLIINGTKDLQVPENDAKLLHEASPKSELVIIDNMNHVFKEIKQDSDNAKSYNNPELPVMPELIEKIATFTKKM</sequence>
<comment type="caution">
    <text evidence="3">The sequence shown here is derived from an EMBL/GenBank/DDBJ whole genome shotgun (WGS) entry which is preliminary data.</text>
</comment>
<evidence type="ECO:0000256" key="1">
    <source>
        <dbReference type="SAM" id="SignalP"/>
    </source>
</evidence>
<dbReference type="InterPro" id="IPR022742">
    <property type="entry name" value="Hydrolase_4"/>
</dbReference>
<feature type="domain" description="Serine aminopeptidase S33" evidence="2">
    <location>
        <begin position="77"/>
        <end position="172"/>
    </location>
</feature>
<feature type="chain" id="PRO_5018322031" evidence="1">
    <location>
        <begin position="19"/>
        <end position="310"/>
    </location>
</feature>
<dbReference type="PANTHER" id="PTHR43265:SF1">
    <property type="entry name" value="ESTERASE ESTD"/>
    <property type="match status" value="1"/>
</dbReference>
<gene>
    <name evidence="3" type="ORF">EG849_06300</name>
</gene>
<protein>
    <submittedName>
        <fullName evidence="3">Alpha/beta hydrolase</fullName>
    </submittedName>
</protein>
<dbReference type="SUPFAM" id="SSF53474">
    <property type="entry name" value="alpha/beta-Hydrolases"/>
    <property type="match status" value="1"/>
</dbReference>
<dbReference type="GO" id="GO:0052689">
    <property type="term" value="F:carboxylic ester hydrolase activity"/>
    <property type="evidence" value="ECO:0007669"/>
    <property type="project" value="TreeGrafter"/>
</dbReference>
<dbReference type="InterPro" id="IPR053145">
    <property type="entry name" value="AB_hydrolase_Est10"/>
</dbReference>